<name>A0A411YKT9_9ACTN</name>
<dbReference type="InterPro" id="IPR046336">
    <property type="entry name" value="Lon_prtase_N_sf"/>
</dbReference>
<dbReference type="OrthoDB" id="25394at2"/>
<dbReference type="InterPro" id="IPR003111">
    <property type="entry name" value="Lon_prtase_N"/>
</dbReference>
<dbReference type="EMBL" id="CP036402">
    <property type="protein sequence ID" value="QBI21812.1"/>
    <property type="molecule type" value="Genomic_DNA"/>
</dbReference>
<evidence type="ECO:0000313" key="2">
    <source>
        <dbReference type="EMBL" id="QBI21812.1"/>
    </source>
</evidence>
<organism evidence="2 3">
    <name type="scientific">Egibacter rhizosphaerae</name>
    <dbReference type="NCBI Taxonomy" id="1670831"/>
    <lineage>
        <taxon>Bacteria</taxon>
        <taxon>Bacillati</taxon>
        <taxon>Actinomycetota</taxon>
        <taxon>Nitriliruptoria</taxon>
        <taxon>Egibacterales</taxon>
        <taxon>Egibacteraceae</taxon>
        <taxon>Egibacter</taxon>
    </lineage>
</organism>
<dbReference type="SMART" id="SM00464">
    <property type="entry name" value="LON"/>
    <property type="match status" value="1"/>
</dbReference>
<dbReference type="InterPro" id="IPR015947">
    <property type="entry name" value="PUA-like_sf"/>
</dbReference>
<sequence>MSTLLPLFPLRTVLFPGRPLPLHVFEDRYRALLSDCLETDRRFGVVAIRCGQEVGQQAEVFDVGTIAEIEGVEHHEDGRADVTTRGTERFRIREIVETGPYLQARIEQLTEPELPPARGNGQLARSCEALRQLLHPYLAELGAPDELLVRLPRDPGELSWLAAAAVQVDLAERQRLLELDSVDERILETARILRRETTIMRHLGTVASLNPPGPGGAELN</sequence>
<dbReference type="Gene3D" id="2.30.130.40">
    <property type="entry name" value="LON domain-like"/>
    <property type="match status" value="1"/>
</dbReference>
<protein>
    <submittedName>
        <fullName evidence="2">Peptidase S16</fullName>
    </submittedName>
</protein>
<feature type="domain" description="Lon N-terminal" evidence="1">
    <location>
        <begin position="2"/>
        <end position="197"/>
    </location>
</feature>
<gene>
    <name evidence="2" type="ORF">ER308_21135</name>
</gene>
<accession>A0A411YKT9</accession>
<dbReference type="PROSITE" id="PS51787">
    <property type="entry name" value="LON_N"/>
    <property type="match status" value="1"/>
</dbReference>
<dbReference type="AlphaFoldDB" id="A0A411YKT9"/>
<dbReference type="RefSeq" id="WP_131156803.1">
    <property type="nucleotide sequence ID" value="NZ_CP036402.1"/>
</dbReference>
<reference evidence="2 3" key="1">
    <citation type="submission" date="2019-01" db="EMBL/GenBank/DDBJ databases">
        <title>Egibacter rhizosphaerae EGI 80759T.</title>
        <authorList>
            <person name="Chen D.-D."/>
            <person name="Tian Y."/>
            <person name="Jiao J.-Y."/>
            <person name="Zhang X.-T."/>
            <person name="Zhang Y.-G."/>
            <person name="Zhang Y."/>
            <person name="Xiao M."/>
            <person name="Shu W.-S."/>
            <person name="Li W.-J."/>
        </authorList>
    </citation>
    <scope>NUCLEOTIDE SEQUENCE [LARGE SCALE GENOMIC DNA]</scope>
    <source>
        <strain evidence="2 3">EGI 80759</strain>
    </source>
</reference>
<evidence type="ECO:0000259" key="1">
    <source>
        <dbReference type="PROSITE" id="PS51787"/>
    </source>
</evidence>
<dbReference type="KEGG" id="erz:ER308_21135"/>
<dbReference type="PANTHER" id="PTHR46732">
    <property type="entry name" value="ATP-DEPENDENT PROTEASE LA (LON) DOMAIN PROTEIN"/>
    <property type="match status" value="1"/>
</dbReference>
<dbReference type="Proteomes" id="UP000291469">
    <property type="component" value="Chromosome"/>
</dbReference>
<dbReference type="Pfam" id="PF02190">
    <property type="entry name" value="LON_substr_bdg"/>
    <property type="match status" value="1"/>
</dbReference>
<evidence type="ECO:0000313" key="3">
    <source>
        <dbReference type="Proteomes" id="UP000291469"/>
    </source>
</evidence>
<proteinExistence type="predicted"/>
<dbReference type="Gene3D" id="1.20.58.1480">
    <property type="match status" value="1"/>
</dbReference>
<dbReference type="PANTHER" id="PTHR46732:SF8">
    <property type="entry name" value="ATP-DEPENDENT PROTEASE LA (LON) DOMAIN PROTEIN"/>
    <property type="match status" value="1"/>
</dbReference>
<dbReference type="SUPFAM" id="SSF88697">
    <property type="entry name" value="PUA domain-like"/>
    <property type="match status" value="1"/>
</dbReference>
<keyword evidence="3" id="KW-1185">Reference proteome</keyword>